<sequence length="236" mass="24450">MKTTTSPFHFAVHLRDALALVALLEVAHAVQVEPGDAVSKAVVSDVAREALPALAGDLGQGVPGLLLLELAGAVVEAVVHRHVRGAGPDRLVALVCRELAAAVAVALQVLLAGLQCMGRLVAGGEVHIEALVGFDASLGGKPGNPPLLGPDSVAGTVDFTRDHDARGRRQGQGEDGEDLCGIHFRAYPKMQDSASVKLPNIDDDAGDLRRESLPQSFDEGAGKQADDDNPSEADSV</sequence>
<feature type="compositionally biased region" description="Acidic residues" evidence="1">
    <location>
        <begin position="227"/>
        <end position="236"/>
    </location>
</feature>
<keyword evidence="2" id="KW-0732">Signal</keyword>
<feature type="signal peptide" evidence="2">
    <location>
        <begin position="1"/>
        <end position="29"/>
    </location>
</feature>
<feature type="chain" id="PRO_5045279844" evidence="2">
    <location>
        <begin position="30"/>
        <end position="236"/>
    </location>
</feature>
<reference evidence="3 4" key="1">
    <citation type="submission" date="2023-01" db="EMBL/GenBank/DDBJ databases">
        <title>Analysis of 21 Apiospora genomes using comparative genomics revels a genus with tremendous synthesis potential of carbohydrate active enzymes and secondary metabolites.</title>
        <authorList>
            <person name="Sorensen T."/>
        </authorList>
    </citation>
    <scope>NUCLEOTIDE SEQUENCE [LARGE SCALE GENOMIC DNA]</scope>
    <source>
        <strain evidence="3 4">CBS 33761</strain>
    </source>
</reference>
<proteinExistence type="predicted"/>
<name>A0ABR1U840_9PEZI</name>
<protein>
    <submittedName>
        <fullName evidence="3">Uncharacterized protein</fullName>
    </submittedName>
</protein>
<evidence type="ECO:0000313" key="4">
    <source>
        <dbReference type="Proteomes" id="UP001444661"/>
    </source>
</evidence>
<evidence type="ECO:0000256" key="2">
    <source>
        <dbReference type="SAM" id="SignalP"/>
    </source>
</evidence>
<comment type="caution">
    <text evidence="3">The sequence shown here is derived from an EMBL/GenBank/DDBJ whole genome shotgun (WGS) entry which is preliminary data.</text>
</comment>
<feature type="region of interest" description="Disordered" evidence="1">
    <location>
        <begin position="195"/>
        <end position="236"/>
    </location>
</feature>
<evidence type="ECO:0000256" key="1">
    <source>
        <dbReference type="SAM" id="MobiDB-lite"/>
    </source>
</evidence>
<gene>
    <name evidence="3" type="ORF">PG993_000272</name>
</gene>
<dbReference type="Proteomes" id="UP001444661">
    <property type="component" value="Unassembled WGS sequence"/>
</dbReference>
<organism evidence="3 4">
    <name type="scientific">Apiospora rasikravindrae</name>
    <dbReference type="NCBI Taxonomy" id="990691"/>
    <lineage>
        <taxon>Eukaryota</taxon>
        <taxon>Fungi</taxon>
        <taxon>Dikarya</taxon>
        <taxon>Ascomycota</taxon>
        <taxon>Pezizomycotina</taxon>
        <taxon>Sordariomycetes</taxon>
        <taxon>Xylariomycetidae</taxon>
        <taxon>Amphisphaeriales</taxon>
        <taxon>Apiosporaceae</taxon>
        <taxon>Apiospora</taxon>
    </lineage>
</organism>
<dbReference type="EMBL" id="JAQQWK010000001">
    <property type="protein sequence ID" value="KAK8055045.1"/>
    <property type="molecule type" value="Genomic_DNA"/>
</dbReference>
<keyword evidence="4" id="KW-1185">Reference proteome</keyword>
<accession>A0ABR1U840</accession>
<evidence type="ECO:0000313" key="3">
    <source>
        <dbReference type="EMBL" id="KAK8055045.1"/>
    </source>
</evidence>